<evidence type="ECO:0000313" key="6">
    <source>
        <dbReference type="Proteomes" id="UP000256763"/>
    </source>
</evidence>
<dbReference type="EMBL" id="NFZW01000002">
    <property type="protein sequence ID" value="RFA38785.1"/>
    <property type="molecule type" value="Genomic_DNA"/>
</dbReference>
<dbReference type="InterPro" id="IPR025157">
    <property type="entry name" value="Hemagglutinin_rpt"/>
</dbReference>
<dbReference type="InterPro" id="IPR010069">
    <property type="entry name" value="CdiA_FHA1_rpt"/>
</dbReference>
<dbReference type="NCBIfam" id="TIGR01901">
    <property type="entry name" value="adhes_NPXG"/>
    <property type="match status" value="1"/>
</dbReference>
<evidence type="ECO:0000256" key="3">
    <source>
        <dbReference type="SAM" id="SignalP"/>
    </source>
</evidence>
<accession>A0A3E0X2U7</accession>
<feature type="compositionally biased region" description="Polar residues" evidence="2">
    <location>
        <begin position="2270"/>
        <end position="2289"/>
    </location>
</feature>
<feature type="compositionally biased region" description="Polar residues" evidence="2">
    <location>
        <begin position="2297"/>
        <end position="2306"/>
    </location>
</feature>
<dbReference type="Pfam" id="PF05860">
    <property type="entry name" value="TPS"/>
    <property type="match status" value="1"/>
</dbReference>
<feature type="region of interest" description="Disordered" evidence="2">
    <location>
        <begin position="2182"/>
        <end position="2230"/>
    </location>
</feature>
<feature type="non-terminal residue" evidence="5">
    <location>
        <position position="2485"/>
    </location>
</feature>
<keyword evidence="6" id="KW-1185">Reference proteome</keyword>
<dbReference type="Proteomes" id="UP000256763">
    <property type="component" value="Unassembled WGS sequence"/>
</dbReference>
<feature type="region of interest" description="Disordered" evidence="2">
    <location>
        <begin position="2365"/>
        <end position="2402"/>
    </location>
</feature>
<evidence type="ECO:0000313" key="5">
    <source>
        <dbReference type="EMBL" id="RFA38785.1"/>
    </source>
</evidence>
<feature type="signal peptide" evidence="3">
    <location>
        <begin position="1"/>
        <end position="26"/>
    </location>
</feature>
<dbReference type="SMART" id="SM00912">
    <property type="entry name" value="Haemagg_act"/>
    <property type="match status" value="1"/>
</dbReference>
<dbReference type="Gene3D" id="2.160.20.10">
    <property type="entry name" value="Single-stranded right-handed beta-helix, Pectin lyase-like"/>
    <property type="match status" value="1"/>
</dbReference>
<reference evidence="6" key="1">
    <citation type="submission" date="2017-05" db="EMBL/GenBank/DDBJ databases">
        <authorList>
            <person name="Sharma S."/>
            <person name="Sidhu C."/>
            <person name="Pinnaka A.K."/>
        </authorList>
    </citation>
    <scope>NUCLEOTIDE SEQUENCE [LARGE SCALE GENOMIC DNA]</scope>
    <source>
        <strain evidence="6">AK93</strain>
    </source>
</reference>
<feature type="domain" description="Filamentous haemagglutinin FhaB/tRNA nuclease CdiA-like TPS" evidence="4">
    <location>
        <begin position="46"/>
        <end position="166"/>
    </location>
</feature>
<dbReference type="InterPro" id="IPR008638">
    <property type="entry name" value="FhaB/CdiA-like_TPS"/>
</dbReference>
<feature type="coiled-coil region" evidence="1">
    <location>
        <begin position="2053"/>
        <end position="2097"/>
    </location>
</feature>
<evidence type="ECO:0000259" key="4">
    <source>
        <dbReference type="SMART" id="SM00912"/>
    </source>
</evidence>
<keyword evidence="3" id="KW-0732">Signal</keyword>
<dbReference type="SUPFAM" id="SSF56954">
    <property type="entry name" value="Outer membrane efflux proteins (OEP)"/>
    <property type="match status" value="1"/>
</dbReference>
<name>A0A3E0X2U7_9GAMM</name>
<dbReference type="Pfam" id="PF13332">
    <property type="entry name" value="Fil_haemagg_2"/>
    <property type="match status" value="3"/>
</dbReference>
<evidence type="ECO:0000256" key="1">
    <source>
        <dbReference type="SAM" id="Coils"/>
    </source>
</evidence>
<keyword evidence="1" id="KW-0175">Coiled coil</keyword>
<evidence type="ECO:0000256" key="2">
    <source>
        <dbReference type="SAM" id="MobiDB-lite"/>
    </source>
</evidence>
<dbReference type="GO" id="GO:0003824">
    <property type="term" value="F:catalytic activity"/>
    <property type="evidence" value="ECO:0007669"/>
    <property type="project" value="UniProtKB-ARBA"/>
</dbReference>
<feature type="chain" id="PRO_5017774651" description="Filamentous haemagglutinin FhaB/tRNA nuclease CdiA-like TPS domain-containing protein" evidence="3">
    <location>
        <begin position="27"/>
        <end position="2485"/>
    </location>
</feature>
<protein>
    <recommendedName>
        <fullName evidence="4">Filamentous haemagglutinin FhaB/tRNA nuclease CdiA-like TPS domain-containing protein</fullName>
    </recommendedName>
</protein>
<dbReference type="SUPFAM" id="SSF51126">
    <property type="entry name" value="Pectin lyase-like"/>
    <property type="match status" value="1"/>
</dbReference>
<feature type="region of interest" description="Disordered" evidence="2">
    <location>
        <begin position="2263"/>
        <end position="2306"/>
    </location>
</feature>
<comment type="caution">
    <text evidence="5">The sequence shown here is derived from an EMBL/GenBank/DDBJ whole genome shotgun (WGS) entry which is preliminary data.</text>
</comment>
<dbReference type="InterPro" id="IPR012334">
    <property type="entry name" value="Pectin_lyas_fold"/>
</dbReference>
<organism evidence="5 6">
    <name type="scientific">Alkalilimnicola ehrlichii</name>
    <dbReference type="NCBI Taxonomy" id="351052"/>
    <lineage>
        <taxon>Bacteria</taxon>
        <taxon>Pseudomonadati</taxon>
        <taxon>Pseudomonadota</taxon>
        <taxon>Gammaproteobacteria</taxon>
        <taxon>Chromatiales</taxon>
        <taxon>Ectothiorhodospiraceae</taxon>
        <taxon>Alkalilimnicola</taxon>
    </lineage>
</organism>
<gene>
    <name evidence="5" type="ORF">CAL65_02400</name>
</gene>
<proteinExistence type="predicted"/>
<dbReference type="InterPro" id="IPR011050">
    <property type="entry name" value="Pectin_lyase_fold/virulence"/>
</dbReference>
<dbReference type="RefSeq" id="WP_116347383.1">
    <property type="nucleotide sequence ID" value="NZ_NFZW01000002.1"/>
</dbReference>
<sequence>MSGHRYTRLLTVIGSALFSYSVTATAQITVDPKAPGNQQPTLLQTPNGLPLVNIQTPSAAGVSRNSYRQFDVQQQGAVLNNSRTSTQTQLGGWVQGNPWLSQGEARIILNEVNSSRPSHLSGYIEVAGQRAEVIIANPAGISVDGGGFINTSRATLTTGTPILQGGSLEGYRVREGTIAIRGQGLDTSQTDYTQLLSRAVEVNAGIWAQDLQVVTGVNDIAYSGGAVGAVRTSSSDQPDREFALDVAALGGMYAGKITLIGTEAGLGVSNAGHIGASAGEIAITADGRLVNTGSITASGEAGAAGDLAIRSGDGISNDGGSIYAQGNARLDSGGNVDNRRGGLIAAQGNVDIETTGRNSRIASDRQSSLVAGMTPDGALATAGASELSLRAGESVQLQGQGIATGDVRLQADVLDLSGSLISGNRVAAVAQAGDIRATGAQLSADNMQLHTRHTLHTDQAELTAEQLELQAHSWNNRQGSVVQTGAADLELALEGDFINTDGYLASNSETLTIQAHRLDNRQGQILAVESAELTVQEELNNTDGLLTANRSLSIQAGALDNAEGVIQSTQADVKVQVSGRLDNTGLLQAEQDLQVDAGQLSNTGDLYSYDGSVRLNVEGRAENAGLIAARGDVGLTAGEFVSSAEATLAAGLLAGGDLAETADLSIRTQNDLHIGGQVLSAGNLDIDAAGMQLEQGQLQAIGRLRIEADHLENAAGSEIVSGGDAQFAIREALNNLGQMQSAGHLHMAAEQLANAAGADIVSSSDAQLAVQGGLVNEGRLLAAGHLQVDAGDFTNAAGAEVAGDNVALSVRQALRNRGHLQAVDRLDIDARTLDNSVDGEIVSSNETRIRVQNTLTNRGLIDGRLTHLQAGTLTNIGTGRIYGGVLAIAADVLRNREETVAGVTTAGTIAARERLELGVGRLYNQENALIYSAGDMHIGGELDDELNARGEAALLHNASATIEAIGNLSLTVANLRNTNEHFATRLARTLAPTERMYIQPKGQSERIPVEELVWRNWSRAGEYRYRTDDIGEDSGILGASPIPRVGEQDCEGEDEATEVCVLLSGADYPAGDPAWAYFNIHAPEPEPVAPALVQPVEPDPVAQASCQEGGGYDEAACSAYTLALAQYTADLTAYETAWNQYAQSLAAWEADTVARYEQLDSAIEEYNEGFEDSRIRSWTQYIVTRTEWETEVVASAPGQILAGGDMQLNSSGSIVNDKSHIIAGGALTGSLDRLDNIDAVGEHIIREVGTSQASNRRWRGGFKRYHQRDWKAVLDYSPPDEVVTITLPVTRQEANTRSAGSGYRVTAAATVAGVPAGSPPGTITEVSAVDNLGRQEAGTLIRTATPDATPPSASLYSQHPDPSASYLIETDPRFASYKDWLGSDYMLDILKVDGDVTQKRLGDGFYEQRLIREQINQVTGRNLLADYSSEEEQYRSLMDAGLAFAHEHRLIPGVALTAEQMAQLTRDIVWLVEQEVVLADGSVQKVLVPQVYVQVDEGELQGDGGLIAANSIELELDGNLTNSALLAGRTSVAVDADNIDNLGGRLQGSDLNLAAREDINNIGGQIRAGNSIDLTAGGDIRVESTTHSASTQAGQSSFSRTGLDRLAGIYLDGDAQGGMRLEAGGDLSLIGAELSNQGEQGTQLLAGGDVSIGSLELEQTTSLVQNRNNFNQYGSSQHYGSRVDSAGDLTIQAGGAATIHASDLSAEGTLSIGADSIAITAGVNESTLQQGYVSTTSSRRHTYSGGYVEQTAAGSSLSGGNIQLQANDTIRVTASALTAEQDLMIGNLRVEQQEDGSFKAINGEGTPDQLIVDTLALQNERWSETSTSYRGAVGSLTKAAAVGVALAMDVVAPGIDKPTFTLSESSSERTASTTHQDSWLDAGKDLIMAASEQIKVIAGELSAGGTAVLSAADVSLDAIADTHSSETSQSRATVGGVGMSAGRDEITLGGMELTDETTTQRTTATTYRGTSVNAGNLVMLAEQDISLLSSDVNVAGDALLQAGGDIHIGGYQDEIVTEVHQDTETTRVTAGVRNAYVDAGYAVEAVYEAGKAVEDARSQYRAAKRQVERGELAESALQDYEINLAAATANLAQAQIAAGGAVASAATTASTSAGTGFYANVNAEHTQTSSSQSDTQKLWQGSRIQAGSLTLNSTNATIQGSDISAGLLNLGSQNVLITAGTSSATTEASSSSRSATASASTRGNVSAGVSRSESESSSSTTQHINSRINAGHLVSDSDNLILRGAEVQAETAHLDVGNLHVESLQDTHSSRNNSRSDNLGLSVSGSGITPTGGVNRGNGSSDARQVGQQTQLLIADGENSEIRARNTTLVGGLIANATVNEDGSLQDHGQLSLDTNTLTISHLEDRSHSQQSGFGVQTGFGVQSGSNVQAGSNDTSGTTSLTMQNEGHITEGRTQATLGQGNIRVGGQLLEDSDGPDGLNRDLAQGQITTRDQQTAGLDAGVTVDHRLLSETGREEIFQQQRDLV</sequence>
<dbReference type="NCBIfam" id="TIGR01731">
    <property type="entry name" value="fil_hemag_20aa"/>
    <property type="match status" value="11"/>
</dbReference>
<feature type="compositionally biased region" description="Polar residues" evidence="2">
    <location>
        <begin position="2369"/>
        <end position="2402"/>
    </location>
</feature>
<feature type="compositionally biased region" description="Low complexity" evidence="2">
    <location>
        <begin position="2182"/>
        <end position="2201"/>
    </location>
</feature>